<evidence type="ECO:0000256" key="3">
    <source>
        <dbReference type="ARBA" id="ARBA00022755"/>
    </source>
</evidence>
<feature type="binding site" evidence="4">
    <location>
        <begin position="30"/>
        <end position="32"/>
    </location>
    <ligand>
        <name>N(1)-(5-phospho-beta-D-ribosyl)glycinamide</name>
        <dbReference type="ChEBI" id="CHEBI:143788"/>
    </ligand>
</feature>
<evidence type="ECO:0000313" key="8">
    <source>
        <dbReference type="Proteomes" id="UP000298073"/>
    </source>
</evidence>
<dbReference type="PANTHER" id="PTHR43369:SF2">
    <property type="entry name" value="PHOSPHORIBOSYLGLYCINAMIDE FORMYLTRANSFERASE"/>
    <property type="match status" value="1"/>
</dbReference>
<dbReference type="SUPFAM" id="SSF53328">
    <property type="entry name" value="Formyltransferase"/>
    <property type="match status" value="1"/>
</dbReference>
<dbReference type="CDD" id="cd08645">
    <property type="entry name" value="FMT_core_GART"/>
    <property type="match status" value="1"/>
</dbReference>
<reference evidence="6 9" key="2">
    <citation type="journal article" date="2020" name="Microbiome">
        <title>Single-cell genomics of uncultured bacteria reveals dietary fiber responders in the mouse gut microbiota.</title>
        <authorList>
            <person name="Chijiiwa R."/>
            <person name="Hosokawa M."/>
            <person name="Kogawa M."/>
            <person name="Nishikawa Y."/>
            <person name="Ide K."/>
            <person name="Sakanashi C."/>
            <person name="Takahashi K."/>
            <person name="Takeyama H."/>
        </authorList>
    </citation>
    <scope>NUCLEOTIDE SEQUENCE [LARGE SCALE GENOMIC DNA]</scope>
    <source>
        <strain evidence="6">IMSAGC_001</strain>
    </source>
</reference>
<proteinExistence type="inferred from homology"/>
<sequence>MQCFAHFSLFCALKSRVMKKNIAIFASGSGSNAENIIRYFQKSGSAQVSLVLSNKSDAYVLERAHRLRVPCNVFPKEDWIAGDEILAVLQEARIDFIVLAGFLFRVPDLLLHAYPYKIINIHPALLPKYGGKGMYGDRVHQAVVTAGEKESGITIHYINEHYDEGDTIFQVTCPVLPTDSPDDVAKKVHALEYEHFPLVIEKLLNEK</sequence>
<dbReference type="GO" id="GO:0006189">
    <property type="term" value="P:'de novo' IMP biosynthetic process"/>
    <property type="evidence" value="ECO:0007669"/>
    <property type="project" value="UniProtKB-UniRule"/>
</dbReference>
<dbReference type="GeneID" id="93045664"/>
<comment type="similarity">
    <text evidence="4">Belongs to the GART family.</text>
</comment>
<evidence type="ECO:0000313" key="7">
    <source>
        <dbReference type="EMBL" id="TFU51460.1"/>
    </source>
</evidence>
<feature type="binding site" evidence="4">
    <location>
        <position position="76"/>
    </location>
    <ligand>
        <name>(6R)-10-formyltetrahydrofolate</name>
        <dbReference type="ChEBI" id="CHEBI:195366"/>
    </ligand>
</feature>
<dbReference type="InterPro" id="IPR036477">
    <property type="entry name" value="Formyl_transf_N_sf"/>
</dbReference>
<reference evidence="7 8" key="1">
    <citation type="submission" date="2019-03" db="EMBL/GenBank/DDBJ databases">
        <title>Diversity of the mouse oral microbiome.</title>
        <authorList>
            <person name="Joseph S."/>
            <person name="Aduse-Opoku J."/>
            <person name="Curtis M."/>
            <person name="Wade W."/>
            <person name="Hashim A."/>
        </authorList>
    </citation>
    <scope>NUCLEOTIDE SEQUENCE [LARGE SCALE GENOMIC DNA]</scope>
    <source>
        <strain evidence="7 8">P2318</strain>
    </source>
</reference>
<comment type="function">
    <text evidence="4">Catalyzes the transfer of a formyl group from 10-formyltetrahydrofolate to 5-phospho-ribosyl-glycinamide (GAR), producing 5-phospho-ribosyl-N-formylglycinamide (FGAR) and tetrahydrofolate.</text>
</comment>
<comment type="pathway">
    <text evidence="1 4">Purine metabolism; IMP biosynthesis via de novo pathway; N(2)-formyl-N(1)-(5-phospho-D-ribosyl)glycinamide from N(1)-(5-phospho-D-ribosyl)glycinamide (10-formyl THF route): step 1/1.</text>
</comment>
<dbReference type="OrthoDB" id="9806170at2"/>
<name>A0A7K3MEN9_9BACE</name>
<feature type="domain" description="Formyl transferase N-terminal" evidence="5">
    <location>
        <begin position="20"/>
        <end position="200"/>
    </location>
</feature>
<accession>A0A7K3MEN9</accession>
<protein>
    <recommendedName>
        <fullName evidence="4">Phosphoribosylglycinamide formyltransferase</fullName>
        <ecNumber evidence="4">2.1.2.2</ecNumber>
    </recommendedName>
    <alternativeName>
        <fullName evidence="4">5'-phosphoribosylglycinamide transformylase</fullName>
    </alternativeName>
    <alternativeName>
        <fullName evidence="4">GAR transformylase</fullName>
        <shortName evidence="4">GART</shortName>
    </alternativeName>
</protein>
<feature type="active site" description="Proton donor" evidence="4">
    <location>
        <position position="122"/>
    </location>
</feature>
<organism evidence="7 8">
    <name type="scientific">Bacteroides acidifaciens</name>
    <dbReference type="NCBI Taxonomy" id="85831"/>
    <lineage>
        <taxon>Bacteria</taxon>
        <taxon>Pseudomonadati</taxon>
        <taxon>Bacteroidota</taxon>
        <taxon>Bacteroidia</taxon>
        <taxon>Bacteroidales</taxon>
        <taxon>Bacteroidaceae</taxon>
        <taxon>Bacteroides</taxon>
    </lineage>
</organism>
<evidence type="ECO:0000313" key="6">
    <source>
        <dbReference type="EMBL" id="GFH86249.1"/>
    </source>
</evidence>
<dbReference type="Proteomes" id="UP000491181">
    <property type="component" value="Unassembled WGS sequence"/>
</dbReference>
<dbReference type="NCBIfam" id="TIGR00639">
    <property type="entry name" value="PurN"/>
    <property type="match status" value="1"/>
</dbReference>
<dbReference type="GO" id="GO:0004644">
    <property type="term" value="F:phosphoribosylglycinamide formyltransferase activity"/>
    <property type="evidence" value="ECO:0007669"/>
    <property type="project" value="UniProtKB-UniRule"/>
</dbReference>
<evidence type="ECO:0000259" key="5">
    <source>
        <dbReference type="Pfam" id="PF00551"/>
    </source>
</evidence>
<feature type="binding site" evidence="4">
    <location>
        <position position="120"/>
    </location>
    <ligand>
        <name>(6R)-10-formyltetrahydrofolate</name>
        <dbReference type="ChEBI" id="CHEBI:195366"/>
    </ligand>
</feature>
<dbReference type="AlphaFoldDB" id="A0A7K3MEN9"/>
<dbReference type="PANTHER" id="PTHR43369">
    <property type="entry name" value="PHOSPHORIBOSYLGLYCINAMIDE FORMYLTRANSFERASE"/>
    <property type="match status" value="1"/>
</dbReference>
<evidence type="ECO:0000256" key="1">
    <source>
        <dbReference type="ARBA" id="ARBA00005054"/>
    </source>
</evidence>
<comment type="caution">
    <text evidence="4">Lacks conserved residue(s) required for the propagation of feature annotation.</text>
</comment>
<evidence type="ECO:0000313" key="9">
    <source>
        <dbReference type="Proteomes" id="UP000491181"/>
    </source>
</evidence>
<keyword evidence="3 4" id="KW-0658">Purine biosynthesis</keyword>
<dbReference type="InterPro" id="IPR004607">
    <property type="entry name" value="GART"/>
</dbReference>
<dbReference type="Proteomes" id="UP000298073">
    <property type="component" value="Unassembled WGS sequence"/>
</dbReference>
<dbReference type="UniPathway" id="UPA00074">
    <property type="reaction ID" value="UER00126"/>
</dbReference>
<evidence type="ECO:0000256" key="4">
    <source>
        <dbReference type="HAMAP-Rule" id="MF_01930"/>
    </source>
</evidence>
<dbReference type="RefSeq" id="WP_128824185.1">
    <property type="nucleotide sequence ID" value="NZ_BLLS01000033.1"/>
</dbReference>
<gene>
    <name evidence="4 7" type="primary">purN</name>
    <name evidence="7" type="ORF">E4T97_05255</name>
    <name evidence="6" type="ORF">IMSAGC001_01656</name>
</gene>
<keyword evidence="2 4" id="KW-0808">Transferase</keyword>
<dbReference type="InterPro" id="IPR002376">
    <property type="entry name" value="Formyl_transf_N"/>
</dbReference>
<dbReference type="EMBL" id="BLLS01000033">
    <property type="protein sequence ID" value="GFH86249.1"/>
    <property type="molecule type" value="Genomic_DNA"/>
</dbReference>
<comment type="caution">
    <text evidence="7">The sequence shown here is derived from an EMBL/GenBank/DDBJ whole genome shotgun (WGS) entry which is preliminary data.</text>
</comment>
<comment type="catalytic activity">
    <reaction evidence="4">
        <text>N(1)-(5-phospho-beta-D-ribosyl)glycinamide + (6R)-10-formyltetrahydrofolate = N(2)-formyl-N(1)-(5-phospho-beta-D-ribosyl)glycinamide + (6S)-5,6,7,8-tetrahydrofolate + H(+)</text>
        <dbReference type="Rhea" id="RHEA:15053"/>
        <dbReference type="ChEBI" id="CHEBI:15378"/>
        <dbReference type="ChEBI" id="CHEBI:57453"/>
        <dbReference type="ChEBI" id="CHEBI:143788"/>
        <dbReference type="ChEBI" id="CHEBI:147286"/>
        <dbReference type="ChEBI" id="CHEBI:195366"/>
        <dbReference type="EC" id="2.1.2.2"/>
    </reaction>
</comment>
<dbReference type="GO" id="GO:0005829">
    <property type="term" value="C:cytosol"/>
    <property type="evidence" value="ECO:0007669"/>
    <property type="project" value="TreeGrafter"/>
</dbReference>
<dbReference type="Gene3D" id="3.40.50.170">
    <property type="entry name" value="Formyl transferase, N-terminal domain"/>
    <property type="match status" value="1"/>
</dbReference>
<feature type="site" description="Raises pKa of active site His" evidence="4">
    <location>
        <position position="163"/>
    </location>
</feature>
<dbReference type="EMBL" id="SPPV01000007">
    <property type="protein sequence ID" value="TFU51460.1"/>
    <property type="molecule type" value="Genomic_DNA"/>
</dbReference>
<dbReference type="EC" id="2.1.2.2" evidence="4"/>
<evidence type="ECO:0000256" key="2">
    <source>
        <dbReference type="ARBA" id="ARBA00022679"/>
    </source>
</evidence>
<dbReference type="Pfam" id="PF00551">
    <property type="entry name" value="Formyl_trans_N"/>
    <property type="match status" value="1"/>
</dbReference>
<dbReference type="HAMAP" id="MF_01930">
    <property type="entry name" value="PurN"/>
    <property type="match status" value="1"/>
</dbReference>